<keyword evidence="3" id="KW-1185">Reference proteome</keyword>
<dbReference type="AlphaFoldDB" id="A0A0F4NEX6"/>
<gene>
    <name evidence="2" type="ORF">TW81_18155</name>
</gene>
<reference evidence="2 3" key="1">
    <citation type="journal article" date="2015" name="BMC Genomics">
        <title>Genome mining reveals unlocked bioactive potential of marine Gram-negative bacteria.</title>
        <authorList>
            <person name="Machado H."/>
            <person name="Sonnenschein E.C."/>
            <person name="Melchiorsen J."/>
            <person name="Gram L."/>
        </authorList>
    </citation>
    <scope>NUCLEOTIDE SEQUENCE [LARGE SCALE GENOMIC DNA]</scope>
    <source>
        <strain evidence="2 3">S2757</strain>
    </source>
</reference>
<sequence length="423" mass="46245">MRHLALFILGLIALPALALTNVDLYQTEVVLDQTIDNADAQARVEGMKQVIVRASGDRNAVSNQVVQKALRQNSQYVAQLSYGQVNGAQSLRMSFSAPQIRSLLSQAQLPIWPADRANLLVWLVEESHADRNIIWEHSSSAVLSQMKHQAESRGLPLTIPVGDFDDITGVEVSDLWGGFIQPVGQASQRYPVDAVLVVKAQGNSLRWTLYDQRPATIGVTRQSPLAGSNNGSDAAEKMIHQLSDYYAKKSAVVVASESSEAIKVRFTELNDAVSFFTLENQLKKLSSVAALDILKIQGNQVTFNVHLLSSQQEFEQEVRRLKDVVQRESVTDEPVVMLADVEVIEPSNEPTSPDSSMPDTAVEVAAPSEVIPAVEVTPEKVVPAELILMFEWQGKPYVAPVPVESESEVTSDAALAKPDVISE</sequence>
<proteinExistence type="predicted"/>
<protein>
    <recommendedName>
        <fullName evidence="4">DUF2066 domain-containing protein</fullName>
    </recommendedName>
</protein>
<dbReference type="STRING" id="579748.TW81_18155"/>
<dbReference type="Proteomes" id="UP000033673">
    <property type="component" value="Unassembled WGS sequence"/>
</dbReference>
<dbReference type="EMBL" id="JXXV01000038">
    <property type="protein sequence ID" value="KJY81479.1"/>
    <property type="molecule type" value="Genomic_DNA"/>
</dbReference>
<evidence type="ECO:0000313" key="3">
    <source>
        <dbReference type="Proteomes" id="UP000033673"/>
    </source>
</evidence>
<evidence type="ECO:0000313" key="2">
    <source>
        <dbReference type="EMBL" id="KJY81479.1"/>
    </source>
</evidence>
<evidence type="ECO:0008006" key="4">
    <source>
        <dbReference type="Google" id="ProtNLM"/>
    </source>
</evidence>
<feature type="chain" id="PRO_5002473106" description="DUF2066 domain-containing protein" evidence="1">
    <location>
        <begin position="19"/>
        <end position="423"/>
    </location>
</feature>
<dbReference type="RefSeq" id="WP_045957160.1">
    <property type="nucleotide sequence ID" value="NZ_JXXV01000038.1"/>
</dbReference>
<feature type="signal peptide" evidence="1">
    <location>
        <begin position="1"/>
        <end position="18"/>
    </location>
</feature>
<organism evidence="2 3">
    <name type="scientific">Vibrio galatheae</name>
    <dbReference type="NCBI Taxonomy" id="579748"/>
    <lineage>
        <taxon>Bacteria</taxon>
        <taxon>Pseudomonadati</taxon>
        <taxon>Pseudomonadota</taxon>
        <taxon>Gammaproteobacteria</taxon>
        <taxon>Vibrionales</taxon>
        <taxon>Vibrionaceae</taxon>
        <taxon>Vibrio</taxon>
    </lineage>
</organism>
<comment type="caution">
    <text evidence="2">The sequence shown here is derived from an EMBL/GenBank/DDBJ whole genome shotgun (WGS) entry which is preliminary data.</text>
</comment>
<dbReference type="Pfam" id="PF09839">
    <property type="entry name" value="DUF2066"/>
    <property type="match status" value="1"/>
</dbReference>
<name>A0A0F4NEX6_9VIBR</name>
<accession>A0A0F4NEX6</accession>
<dbReference type="InterPro" id="IPR018642">
    <property type="entry name" value="DUF2066"/>
</dbReference>
<keyword evidence="1" id="KW-0732">Signal</keyword>
<dbReference type="OrthoDB" id="6195299at2"/>
<dbReference type="PATRIC" id="fig|579748.3.peg.3747"/>
<evidence type="ECO:0000256" key="1">
    <source>
        <dbReference type="SAM" id="SignalP"/>
    </source>
</evidence>